<keyword evidence="6" id="KW-0614">Plasmid</keyword>
<sequence>MRLTLEIHFEGKWHEAATVALQDDEAGYQGSSVVDYDLDYFIATAARDFAVGSAVGDHRALSVRFPVDLENRHGSRWPPFLLDLMPQGHARRKLAEHLGLNEAARSSDYSLLVRAATGGIGNIRIKEAAEAESQRLRGLQRQGVTERDILERSDRFMEVADRFAMLASGSSGLQGEWPKVSMTQAADGLYYADSIVNDEEAVRHVIVKLVRSNEPVDRTILEGEALYSRLALELGLDVKEPSLYADGVLIIPRFDRQKGANGETIRLGQESLVSAVGVADFGHIGTHEAYIDILKAYSADPLADVTEYLKRDIVNLALGNPDNHGRNSALSKYPDGTIRLSPLFDFAPMRLAREGILRSTRWASMRDAGRDHLPDWRQICADVWPEPDGQASIGSQLQSLSDRLRQIPQYARDLGATDPIVDRAMMRCGEIADGVQSSFAGSSGA</sequence>
<dbReference type="InterPro" id="IPR052028">
    <property type="entry name" value="HipA_Ser/Thr_kinase"/>
</dbReference>
<evidence type="ECO:0000256" key="1">
    <source>
        <dbReference type="ARBA" id="ARBA00010164"/>
    </source>
</evidence>
<feature type="domain" description="HipA-like C-terminal" evidence="4">
    <location>
        <begin position="173"/>
        <end position="381"/>
    </location>
</feature>
<evidence type="ECO:0000259" key="4">
    <source>
        <dbReference type="Pfam" id="PF07804"/>
    </source>
</evidence>
<accession>A0A142BPJ3</accession>
<dbReference type="GO" id="GO:0005829">
    <property type="term" value="C:cytosol"/>
    <property type="evidence" value="ECO:0007669"/>
    <property type="project" value="TreeGrafter"/>
</dbReference>
<name>A0A142BPJ3_9HYPH</name>
<gene>
    <name evidence="6" type="ORF">pSinB_138</name>
</gene>
<keyword evidence="3 6" id="KW-0418">Kinase</keyword>
<evidence type="ECO:0000256" key="3">
    <source>
        <dbReference type="ARBA" id="ARBA00022777"/>
    </source>
</evidence>
<dbReference type="PANTHER" id="PTHR37419:SF8">
    <property type="entry name" value="TOXIN YJJJ"/>
    <property type="match status" value="1"/>
</dbReference>
<comment type="similarity">
    <text evidence="1">Belongs to the HipA Ser/Thr kinase family.</text>
</comment>
<dbReference type="InterPro" id="IPR012893">
    <property type="entry name" value="HipA-like_C"/>
</dbReference>
<protein>
    <submittedName>
        <fullName evidence="6">Phosphatidylinositol kinase</fullName>
    </submittedName>
</protein>
<geneLocation type="plasmid" evidence="6">
    <name>pSinB</name>
</geneLocation>
<evidence type="ECO:0000256" key="2">
    <source>
        <dbReference type="ARBA" id="ARBA00022679"/>
    </source>
</evidence>
<dbReference type="RefSeq" id="WP_115421992.1">
    <property type="nucleotide sequence ID" value="NZ_KU140623.1"/>
</dbReference>
<dbReference type="PANTHER" id="PTHR37419">
    <property type="entry name" value="SERINE/THREONINE-PROTEIN KINASE TOXIN HIPA"/>
    <property type="match status" value="1"/>
</dbReference>
<dbReference type="Pfam" id="PF13657">
    <property type="entry name" value="Couple_hipA"/>
    <property type="match status" value="1"/>
</dbReference>
<dbReference type="EMBL" id="KU140623">
    <property type="protein sequence ID" value="AMP35001.1"/>
    <property type="molecule type" value="Genomic_DNA"/>
</dbReference>
<dbReference type="InterPro" id="IPR016869">
    <property type="entry name" value="UCP028135_HipA-like"/>
</dbReference>
<reference evidence="6" key="1">
    <citation type="submission" date="2015-11" db="EMBL/GenBank/DDBJ databases">
        <title>Molecular characterization of pSinB plasmid of arsenite oxidizing, metalotolerant Sinorhizobium sp. M14 - insight into the heavy metal resistome of sinorhizobial extrachromosomal replicons.</title>
        <authorList>
            <person name="Romaniuk K."/>
            <person name="Decewicz P."/>
            <person name="Mielnicki S."/>
            <person name="Sklodowska A."/>
            <person name="Dziewit L."/>
            <person name="Drewniak L."/>
        </authorList>
    </citation>
    <scope>NUCLEOTIDE SEQUENCE</scope>
    <source>
        <strain evidence="6">M14</strain>
        <plasmid evidence="6">pSinB</plasmid>
    </source>
</reference>
<proteinExistence type="inferred from homology"/>
<dbReference type="InterPro" id="IPR017508">
    <property type="entry name" value="HipA_N1"/>
</dbReference>
<keyword evidence="2" id="KW-0808">Transferase</keyword>
<feature type="domain" description="HipA N-terminal subdomain 1" evidence="5">
    <location>
        <begin position="57"/>
        <end position="125"/>
    </location>
</feature>
<dbReference type="Pfam" id="PF07804">
    <property type="entry name" value="HipA_C"/>
    <property type="match status" value="1"/>
</dbReference>
<organism evidence="6">
    <name type="scientific">Sinorhizobium sp. M14</name>
    <dbReference type="NCBI Taxonomy" id="430451"/>
    <lineage>
        <taxon>Bacteria</taxon>
        <taxon>Pseudomonadati</taxon>
        <taxon>Pseudomonadota</taxon>
        <taxon>Alphaproteobacteria</taxon>
        <taxon>Hyphomicrobiales</taxon>
        <taxon>Rhizobiaceae</taxon>
        <taxon>Sinorhizobium/Ensifer group</taxon>
        <taxon>Sinorhizobium</taxon>
    </lineage>
</organism>
<dbReference type="PIRSF" id="PIRSF028135">
    <property type="entry name" value="UCP028135_HipA-like"/>
    <property type="match status" value="1"/>
</dbReference>
<dbReference type="AlphaFoldDB" id="A0A142BPJ3"/>
<evidence type="ECO:0000259" key="5">
    <source>
        <dbReference type="Pfam" id="PF13657"/>
    </source>
</evidence>
<dbReference type="GO" id="GO:0004674">
    <property type="term" value="F:protein serine/threonine kinase activity"/>
    <property type="evidence" value="ECO:0007669"/>
    <property type="project" value="TreeGrafter"/>
</dbReference>
<evidence type="ECO:0000313" key="6">
    <source>
        <dbReference type="EMBL" id="AMP35001.1"/>
    </source>
</evidence>